<comment type="caution">
    <text evidence="1">The sequence shown here is derived from an EMBL/GenBank/DDBJ whole genome shotgun (WGS) entry which is preliminary data.</text>
</comment>
<keyword evidence="2" id="KW-1185">Reference proteome</keyword>
<proteinExistence type="predicted"/>
<dbReference type="EMBL" id="JAXCGZ010004404">
    <property type="protein sequence ID" value="KAK7081833.1"/>
    <property type="molecule type" value="Genomic_DNA"/>
</dbReference>
<protein>
    <submittedName>
        <fullName evidence="1">Uncharacterized protein</fullName>
    </submittedName>
</protein>
<sequence>MSSRDDKEFWGKHVPIPRTLEIIVQVMKKYDADLWAERIFPTLCFSLPPNGQECAEILKSLPSSSTVWEKLEKGLANNSLPLEVFAALCQQRPSVLEKELFHIFSMYGKTHCFDKEYDIKVFTVARFKKRGVPFSKLITKKISADCHLDQVENLWLKSKIPDAAAYSKAMFDSCIKIFLRLGLDSQFSFSFVHGTSDFFSCLFYKLSVDLFKYFPSHVQHIVYLLTMPLSLPIDDFQANENAHEVELVEETLLKLLGDFNIHYAESLLCFFTFWLPVLSERRFLQNYLNFQIFL</sequence>
<evidence type="ECO:0000313" key="2">
    <source>
        <dbReference type="Proteomes" id="UP001381693"/>
    </source>
</evidence>
<evidence type="ECO:0000313" key="1">
    <source>
        <dbReference type="EMBL" id="KAK7081833.1"/>
    </source>
</evidence>
<gene>
    <name evidence="1" type="ORF">SK128_016640</name>
</gene>
<reference evidence="1 2" key="1">
    <citation type="submission" date="2023-11" db="EMBL/GenBank/DDBJ databases">
        <title>Halocaridina rubra genome assembly.</title>
        <authorList>
            <person name="Smith C."/>
        </authorList>
    </citation>
    <scope>NUCLEOTIDE SEQUENCE [LARGE SCALE GENOMIC DNA]</scope>
    <source>
        <strain evidence="1">EP-1</strain>
        <tissue evidence="1">Whole</tissue>
    </source>
</reference>
<accession>A0AAN9ABD4</accession>
<dbReference type="Proteomes" id="UP001381693">
    <property type="component" value="Unassembled WGS sequence"/>
</dbReference>
<dbReference type="AlphaFoldDB" id="A0AAN9ABD4"/>
<organism evidence="1 2">
    <name type="scientific">Halocaridina rubra</name>
    <name type="common">Hawaiian red shrimp</name>
    <dbReference type="NCBI Taxonomy" id="373956"/>
    <lineage>
        <taxon>Eukaryota</taxon>
        <taxon>Metazoa</taxon>
        <taxon>Ecdysozoa</taxon>
        <taxon>Arthropoda</taxon>
        <taxon>Crustacea</taxon>
        <taxon>Multicrustacea</taxon>
        <taxon>Malacostraca</taxon>
        <taxon>Eumalacostraca</taxon>
        <taxon>Eucarida</taxon>
        <taxon>Decapoda</taxon>
        <taxon>Pleocyemata</taxon>
        <taxon>Caridea</taxon>
        <taxon>Atyoidea</taxon>
        <taxon>Atyidae</taxon>
        <taxon>Halocaridina</taxon>
    </lineage>
</organism>
<name>A0AAN9ABD4_HALRR</name>